<dbReference type="KEGG" id="tom:BWR18_13960"/>
<dbReference type="Gene3D" id="3.40.630.30">
    <property type="match status" value="1"/>
</dbReference>
<dbReference type="RefSeq" id="WP_076629090.1">
    <property type="nucleotide sequence ID" value="NZ_CP019312.1"/>
</dbReference>
<dbReference type="PANTHER" id="PTHR43792">
    <property type="entry name" value="GNAT FAMILY, PUTATIVE (AFU_ORTHOLOGUE AFUA_3G00765)-RELATED-RELATED"/>
    <property type="match status" value="1"/>
</dbReference>
<dbReference type="PROSITE" id="PS51186">
    <property type="entry name" value="GNAT"/>
    <property type="match status" value="1"/>
</dbReference>
<accession>A0A1P8MX65</accession>
<dbReference type="InterPro" id="IPR051531">
    <property type="entry name" value="N-acetyltransferase"/>
</dbReference>
<dbReference type="SUPFAM" id="SSF55729">
    <property type="entry name" value="Acyl-CoA N-acyltransferases (Nat)"/>
    <property type="match status" value="1"/>
</dbReference>
<dbReference type="AlphaFoldDB" id="A0A1P8MX65"/>
<organism evidence="2 3">
    <name type="scientific">Tateyamaria omphalii</name>
    <dbReference type="NCBI Taxonomy" id="299262"/>
    <lineage>
        <taxon>Bacteria</taxon>
        <taxon>Pseudomonadati</taxon>
        <taxon>Pseudomonadota</taxon>
        <taxon>Alphaproteobacteria</taxon>
        <taxon>Rhodobacterales</taxon>
        <taxon>Roseobacteraceae</taxon>
        <taxon>Tateyamaria</taxon>
    </lineage>
</organism>
<evidence type="ECO:0000313" key="2">
    <source>
        <dbReference type="EMBL" id="APX12665.1"/>
    </source>
</evidence>
<gene>
    <name evidence="2" type="ORF">BWR18_13960</name>
</gene>
<dbReference type="InterPro" id="IPR000182">
    <property type="entry name" value="GNAT_dom"/>
</dbReference>
<evidence type="ECO:0000259" key="1">
    <source>
        <dbReference type="PROSITE" id="PS51186"/>
    </source>
</evidence>
<dbReference type="PANTHER" id="PTHR43792:SF1">
    <property type="entry name" value="N-ACETYLTRANSFERASE DOMAIN-CONTAINING PROTEIN"/>
    <property type="match status" value="1"/>
</dbReference>
<dbReference type="GO" id="GO:0016747">
    <property type="term" value="F:acyltransferase activity, transferring groups other than amino-acyl groups"/>
    <property type="evidence" value="ECO:0007669"/>
    <property type="project" value="InterPro"/>
</dbReference>
<protein>
    <recommendedName>
        <fullName evidence="1">N-acetyltransferase domain-containing protein</fullName>
    </recommendedName>
</protein>
<feature type="domain" description="N-acetyltransferase" evidence="1">
    <location>
        <begin position="32"/>
        <end position="185"/>
    </location>
</feature>
<keyword evidence="3" id="KW-1185">Reference proteome</keyword>
<proteinExistence type="predicted"/>
<dbReference type="STRING" id="299262.BWR18_13960"/>
<dbReference type="InterPro" id="IPR016181">
    <property type="entry name" value="Acyl_CoA_acyltransferase"/>
</dbReference>
<evidence type="ECO:0000313" key="3">
    <source>
        <dbReference type="Proteomes" id="UP000186336"/>
    </source>
</evidence>
<dbReference type="Pfam" id="PF13302">
    <property type="entry name" value="Acetyltransf_3"/>
    <property type="match status" value="1"/>
</dbReference>
<reference evidence="2 3" key="1">
    <citation type="submission" date="2017-01" db="EMBL/GenBank/DDBJ databases">
        <title>Complete genome of Tateyamaria omphalii DOK1-4 isolated from seawater in Dokdo.</title>
        <authorList>
            <person name="Kim J.H."/>
            <person name="Chi W.-J."/>
        </authorList>
    </citation>
    <scope>NUCLEOTIDE SEQUENCE [LARGE SCALE GENOMIC DNA]</scope>
    <source>
        <strain evidence="2 3">DOK1-4</strain>
    </source>
</reference>
<dbReference type="OrthoDB" id="6293260at2"/>
<name>A0A1P8MX65_9RHOB</name>
<dbReference type="EMBL" id="CP019312">
    <property type="protein sequence ID" value="APX12665.1"/>
    <property type="molecule type" value="Genomic_DNA"/>
</dbReference>
<sequence length="187" mass="20502">MTFPCETPRTGAASLFAIALQGHLPTLATDRLILRAPRVTDFDTYAQIACTRRGQHLGGPMTREDAWLDFSQMTSTWLLHGHGLWTIGHAGDIAGFVVLGYEPGDQEPELGFMLTEKAEGMGIAREAAHAALTHAFQTLGWSTLVSYIDPANTRSIKLAQRLGGLPDGEITEDGETTLIYRYLREVM</sequence>
<dbReference type="Proteomes" id="UP000186336">
    <property type="component" value="Chromosome"/>
</dbReference>